<evidence type="ECO:0000259" key="8">
    <source>
        <dbReference type="Pfam" id="PF13742"/>
    </source>
</evidence>
<dbReference type="Pfam" id="PF02601">
    <property type="entry name" value="Exonuc_VII_L"/>
    <property type="match status" value="1"/>
</dbReference>
<evidence type="ECO:0000256" key="3">
    <source>
        <dbReference type="ARBA" id="ARBA00022801"/>
    </source>
</evidence>
<keyword evidence="4 5" id="KW-0269">Exonuclease</keyword>
<keyword evidence="3 5" id="KW-0378">Hydrolase</keyword>
<comment type="subunit">
    <text evidence="5">Heterooligomer composed of large and small subunits.</text>
</comment>
<evidence type="ECO:0000313" key="9">
    <source>
        <dbReference type="EMBL" id="OGL86970.1"/>
    </source>
</evidence>
<evidence type="ECO:0000259" key="7">
    <source>
        <dbReference type="Pfam" id="PF02601"/>
    </source>
</evidence>
<dbReference type="Pfam" id="PF13742">
    <property type="entry name" value="tRNA_anti_2"/>
    <property type="match status" value="1"/>
</dbReference>
<feature type="domain" description="OB-fold nucleic acid binding" evidence="8">
    <location>
        <begin position="8"/>
        <end position="100"/>
    </location>
</feature>
<evidence type="ECO:0000256" key="5">
    <source>
        <dbReference type="HAMAP-Rule" id="MF_00378"/>
    </source>
</evidence>
<keyword evidence="2 5" id="KW-0540">Nuclease</keyword>
<dbReference type="NCBIfam" id="TIGR00237">
    <property type="entry name" value="xseA"/>
    <property type="match status" value="1"/>
</dbReference>
<feature type="domain" description="Exonuclease VII large subunit C-terminal" evidence="7">
    <location>
        <begin position="123"/>
        <end position="324"/>
    </location>
</feature>
<name>A0A1F7V8Z5_9BACT</name>
<accession>A0A1F7V8Z5</accession>
<dbReference type="CDD" id="cd04489">
    <property type="entry name" value="ExoVII_LU_OBF"/>
    <property type="match status" value="1"/>
</dbReference>
<dbReference type="GO" id="GO:0006308">
    <property type="term" value="P:DNA catabolic process"/>
    <property type="evidence" value="ECO:0007669"/>
    <property type="project" value="UniProtKB-UniRule"/>
</dbReference>
<organism evidence="9 10">
    <name type="scientific">Candidatus Uhrbacteria bacterium RIFCSPLOWO2_02_FULL_48_18</name>
    <dbReference type="NCBI Taxonomy" id="1802408"/>
    <lineage>
        <taxon>Bacteria</taxon>
        <taxon>Candidatus Uhriibacteriota</taxon>
    </lineage>
</organism>
<evidence type="ECO:0000256" key="6">
    <source>
        <dbReference type="RuleBase" id="RU004355"/>
    </source>
</evidence>
<evidence type="ECO:0000256" key="2">
    <source>
        <dbReference type="ARBA" id="ARBA00022722"/>
    </source>
</evidence>
<dbReference type="EC" id="3.1.11.6" evidence="5"/>
<comment type="caution">
    <text evidence="9">The sequence shown here is derived from an EMBL/GenBank/DDBJ whole genome shotgun (WGS) entry which is preliminary data.</text>
</comment>
<dbReference type="AlphaFoldDB" id="A0A1F7V8Z5"/>
<comment type="function">
    <text evidence="5">Bidirectionally degrades single-stranded DNA into large acid-insoluble oligonucleotides, which are then degraded further into small acid-soluble oligonucleotides.</text>
</comment>
<dbReference type="GO" id="GO:0003676">
    <property type="term" value="F:nucleic acid binding"/>
    <property type="evidence" value="ECO:0007669"/>
    <property type="project" value="InterPro"/>
</dbReference>
<dbReference type="EMBL" id="MGEQ01000003">
    <property type="protein sequence ID" value="OGL86970.1"/>
    <property type="molecule type" value="Genomic_DNA"/>
</dbReference>
<dbReference type="InterPro" id="IPR003753">
    <property type="entry name" value="Exonuc_VII_L"/>
</dbReference>
<dbReference type="InterPro" id="IPR020579">
    <property type="entry name" value="Exonuc_VII_lsu_C"/>
</dbReference>
<dbReference type="GO" id="GO:0005737">
    <property type="term" value="C:cytoplasm"/>
    <property type="evidence" value="ECO:0007669"/>
    <property type="project" value="UniProtKB-SubCell"/>
</dbReference>
<evidence type="ECO:0000256" key="4">
    <source>
        <dbReference type="ARBA" id="ARBA00022839"/>
    </source>
</evidence>
<protein>
    <recommendedName>
        <fullName evidence="5">Exodeoxyribonuclease 7 large subunit</fullName>
        <ecNumber evidence="5">3.1.11.6</ecNumber>
    </recommendedName>
    <alternativeName>
        <fullName evidence="5">Exodeoxyribonuclease VII large subunit</fullName>
        <shortName evidence="5">Exonuclease VII large subunit</shortName>
    </alternativeName>
</protein>
<comment type="similarity">
    <text evidence="5 6">Belongs to the XseA family.</text>
</comment>
<comment type="catalytic activity">
    <reaction evidence="5 6">
        <text>Exonucleolytic cleavage in either 5'- to 3'- or 3'- to 5'-direction to yield nucleoside 5'-phosphates.</text>
        <dbReference type="EC" id="3.1.11.6"/>
    </reaction>
</comment>
<dbReference type="HAMAP" id="MF_00378">
    <property type="entry name" value="Exonuc_7_L"/>
    <property type="match status" value="1"/>
</dbReference>
<dbReference type="PANTHER" id="PTHR30008:SF0">
    <property type="entry name" value="EXODEOXYRIBONUCLEASE 7 LARGE SUBUNIT"/>
    <property type="match status" value="1"/>
</dbReference>
<dbReference type="Proteomes" id="UP000176593">
    <property type="component" value="Unassembled WGS sequence"/>
</dbReference>
<dbReference type="PANTHER" id="PTHR30008">
    <property type="entry name" value="EXODEOXYRIBONUCLEASE 7 LARGE SUBUNIT"/>
    <property type="match status" value="1"/>
</dbReference>
<sequence length="403" mass="45291">MEPVVLHVADYLALLNEVLHDRVPSNEILIEGEVSDYRVAQQKWVSFDLKDEKAEAVLKCFATVWQIGTPIEDGMRVHVKGFPKMYERFGTLKLNVQSIEPIGEGALKRAYDLLKKKLEVEGLFDVSRKRTLPRFPKKIGLITSRDAAAYGDFLRIVNNRWGGIEIDHAHVHVQGREAVPEILGAFRHFNALPLEERPDAIVLTRGGGGLEDLHAFNDEQVARAVYQSIIPVVVAVGHERDESLADYVADIRASTPSNAAERVVPSRADVKYEIDMMLTHNEQRLQFVMDEYRTAAEKIATRVGHILERERERLVMINARLHDRAERWLPLLRESVESSARMLRQVDPTRILARGYAIVRIGGEVVKDASLLAIGREVAIQLGAGAVDAEVLRVNGKGKQKLV</sequence>
<proteinExistence type="inferred from homology"/>
<reference evidence="9 10" key="1">
    <citation type="journal article" date="2016" name="Nat. Commun.">
        <title>Thousands of microbial genomes shed light on interconnected biogeochemical processes in an aquifer system.</title>
        <authorList>
            <person name="Anantharaman K."/>
            <person name="Brown C.T."/>
            <person name="Hug L.A."/>
            <person name="Sharon I."/>
            <person name="Castelle C.J."/>
            <person name="Probst A.J."/>
            <person name="Thomas B.C."/>
            <person name="Singh A."/>
            <person name="Wilkins M.J."/>
            <person name="Karaoz U."/>
            <person name="Brodie E.L."/>
            <person name="Williams K.H."/>
            <person name="Hubbard S.S."/>
            <person name="Banfield J.F."/>
        </authorList>
    </citation>
    <scope>NUCLEOTIDE SEQUENCE [LARGE SCALE GENOMIC DNA]</scope>
</reference>
<evidence type="ECO:0000313" key="10">
    <source>
        <dbReference type="Proteomes" id="UP000176593"/>
    </source>
</evidence>
<keyword evidence="1 5" id="KW-0963">Cytoplasm</keyword>
<dbReference type="GO" id="GO:0008855">
    <property type="term" value="F:exodeoxyribonuclease VII activity"/>
    <property type="evidence" value="ECO:0007669"/>
    <property type="project" value="UniProtKB-UniRule"/>
</dbReference>
<comment type="subcellular location">
    <subcellularLocation>
        <location evidence="5 6">Cytoplasm</location>
    </subcellularLocation>
</comment>
<dbReference type="GO" id="GO:0009318">
    <property type="term" value="C:exodeoxyribonuclease VII complex"/>
    <property type="evidence" value="ECO:0007669"/>
    <property type="project" value="UniProtKB-UniRule"/>
</dbReference>
<gene>
    <name evidence="5" type="primary">xseA</name>
    <name evidence="9" type="ORF">A3I41_03380</name>
</gene>
<evidence type="ECO:0000256" key="1">
    <source>
        <dbReference type="ARBA" id="ARBA00022490"/>
    </source>
</evidence>
<dbReference type="InterPro" id="IPR025824">
    <property type="entry name" value="OB-fold_nuc-bd_dom"/>
</dbReference>